<dbReference type="SUPFAM" id="SSF52540">
    <property type="entry name" value="P-loop containing nucleoside triphosphate hydrolases"/>
    <property type="match status" value="2"/>
</dbReference>
<dbReference type="InterPro" id="IPR027417">
    <property type="entry name" value="P-loop_NTPase"/>
</dbReference>
<evidence type="ECO:0000256" key="10">
    <source>
        <dbReference type="RuleBase" id="RU365068"/>
    </source>
</evidence>
<evidence type="ECO:0000256" key="3">
    <source>
        <dbReference type="ARBA" id="ARBA00022806"/>
    </source>
</evidence>
<keyword evidence="5 10" id="KW-0694">RNA-binding</keyword>
<evidence type="ECO:0000256" key="8">
    <source>
        <dbReference type="PROSITE-ProRule" id="PRU00552"/>
    </source>
</evidence>
<keyword evidence="3 9" id="KW-0347">Helicase</keyword>
<evidence type="ECO:0000256" key="9">
    <source>
        <dbReference type="RuleBase" id="RU000492"/>
    </source>
</evidence>
<feature type="region of interest" description="Disordered" evidence="11">
    <location>
        <begin position="55"/>
        <end position="135"/>
    </location>
</feature>
<protein>
    <recommendedName>
        <fullName evidence="10">ATP-dependent RNA helicase</fullName>
        <ecNumber evidence="10">3.6.4.13</ecNumber>
    </recommendedName>
</protein>
<keyword evidence="1 9" id="KW-0547">Nucleotide-binding</keyword>
<dbReference type="Gene3D" id="3.40.50.300">
    <property type="entry name" value="P-loop containing nucleotide triphosphate hydrolases"/>
    <property type="match status" value="2"/>
</dbReference>
<dbReference type="InterPro" id="IPR014014">
    <property type="entry name" value="RNA_helicase_DEAD_Q_motif"/>
</dbReference>
<proteinExistence type="inferred from homology"/>
<dbReference type="SMART" id="SM01178">
    <property type="entry name" value="DUF4217"/>
    <property type="match status" value="1"/>
</dbReference>
<dbReference type="Pfam" id="PF13959">
    <property type="entry name" value="CTE_SPB4"/>
    <property type="match status" value="1"/>
</dbReference>
<feature type="domain" description="DEAD-box RNA helicase Q" evidence="14">
    <location>
        <begin position="249"/>
        <end position="277"/>
    </location>
</feature>
<dbReference type="SMART" id="SM00487">
    <property type="entry name" value="DEXDc"/>
    <property type="match status" value="1"/>
</dbReference>
<reference evidence="15 16" key="1">
    <citation type="submission" date="2015-04" db="EMBL/GenBank/DDBJ databases">
        <title>Draft genome of the roundworm Trichinella nativa.</title>
        <authorList>
            <person name="Mitreva M."/>
        </authorList>
    </citation>
    <scope>NUCLEOTIDE SEQUENCE [LARGE SCALE GENOMIC DNA]</scope>
    <source>
        <strain evidence="15 16">ISS45</strain>
    </source>
</reference>
<comment type="domain">
    <text evidence="10">The Q motif is unique to and characteristic of the DEAD box family of RNA helicases and controls ATP binding and hydrolysis.</text>
</comment>
<feature type="domain" description="Helicase C-terminal" evidence="13">
    <location>
        <begin position="416"/>
        <end position="585"/>
    </location>
</feature>
<keyword evidence="4 9" id="KW-0067">ATP-binding</keyword>
<dbReference type="InterPro" id="IPR011545">
    <property type="entry name" value="DEAD/DEAH_box_helicase_dom"/>
</dbReference>
<dbReference type="Pfam" id="PF00270">
    <property type="entry name" value="DEAD"/>
    <property type="match status" value="1"/>
</dbReference>
<feature type="short sequence motif" description="Q motif" evidence="8">
    <location>
        <begin position="249"/>
        <end position="277"/>
    </location>
</feature>
<dbReference type="GO" id="GO:0016887">
    <property type="term" value="F:ATP hydrolysis activity"/>
    <property type="evidence" value="ECO:0007669"/>
    <property type="project" value="RHEA"/>
</dbReference>
<dbReference type="PROSITE" id="PS51194">
    <property type="entry name" value="HELICASE_CTER"/>
    <property type="match status" value="1"/>
</dbReference>
<name>A0A1Y3EQ61_9BILA</name>
<evidence type="ECO:0000259" key="14">
    <source>
        <dbReference type="PROSITE" id="PS51195"/>
    </source>
</evidence>
<evidence type="ECO:0000256" key="5">
    <source>
        <dbReference type="ARBA" id="ARBA00022884"/>
    </source>
</evidence>
<dbReference type="InterPro" id="IPR014001">
    <property type="entry name" value="Helicase_ATP-bd"/>
</dbReference>
<feature type="compositionally biased region" description="Basic residues" evidence="11">
    <location>
        <begin position="108"/>
        <end position="118"/>
    </location>
</feature>
<accession>A0A1Y3EQ61</accession>
<keyword evidence="2 9" id="KW-0378">Hydrolase</keyword>
<comment type="caution">
    <text evidence="15">The sequence shown here is derived from an EMBL/GenBank/DDBJ whole genome shotgun (WGS) entry which is preliminary data.</text>
</comment>
<dbReference type="EMBL" id="LVZM01004795">
    <property type="protein sequence ID" value="OUC47301.1"/>
    <property type="molecule type" value="Genomic_DNA"/>
</dbReference>
<dbReference type="PROSITE" id="PS51195">
    <property type="entry name" value="Q_MOTIF"/>
    <property type="match status" value="1"/>
</dbReference>
<evidence type="ECO:0000256" key="7">
    <source>
        <dbReference type="ARBA" id="ARBA00047984"/>
    </source>
</evidence>
<comment type="catalytic activity">
    <reaction evidence="7 10">
        <text>ATP + H2O = ADP + phosphate + H(+)</text>
        <dbReference type="Rhea" id="RHEA:13065"/>
        <dbReference type="ChEBI" id="CHEBI:15377"/>
        <dbReference type="ChEBI" id="CHEBI:15378"/>
        <dbReference type="ChEBI" id="CHEBI:30616"/>
        <dbReference type="ChEBI" id="CHEBI:43474"/>
        <dbReference type="ChEBI" id="CHEBI:456216"/>
        <dbReference type="EC" id="3.6.4.13"/>
    </reaction>
</comment>
<dbReference type="InterPro" id="IPR044773">
    <property type="entry name" value="DDX18/Has1_DEADc"/>
</dbReference>
<dbReference type="SMART" id="SM00490">
    <property type="entry name" value="HELICc"/>
    <property type="match status" value="1"/>
</dbReference>
<evidence type="ECO:0000256" key="4">
    <source>
        <dbReference type="ARBA" id="ARBA00022840"/>
    </source>
</evidence>
<dbReference type="InterPro" id="IPR000629">
    <property type="entry name" value="RNA-helicase_DEAD-box_CS"/>
</dbReference>
<dbReference type="PANTHER" id="PTHR24031">
    <property type="entry name" value="RNA HELICASE"/>
    <property type="match status" value="1"/>
</dbReference>
<comment type="similarity">
    <text evidence="6">Belongs to the DEAD box helicase family. DDX18/HAS1 subfamily.</text>
</comment>
<feature type="compositionally biased region" description="Basic and acidic residues" evidence="11">
    <location>
        <begin position="55"/>
        <end position="74"/>
    </location>
</feature>
<evidence type="ECO:0000313" key="15">
    <source>
        <dbReference type="EMBL" id="OUC47301.1"/>
    </source>
</evidence>
<dbReference type="AlphaFoldDB" id="A0A1Y3EQ61"/>
<evidence type="ECO:0000313" key="16">
    <source>
        <dbReference type="Proteomes" id="UP000243006"/>
    </source>
</evidence>
<evidence type="ECO:0000256" key="6">
    <source>
        <dbReference type="ARBA" id="ARBA00024357"/>
    </source>
</evidence>
<dbReference type="CDD" id="cd17942">
    <property type="entry name" value="DEADc_DDX18"/>
    <property type="match status" value="1"/>
</dbReference>
<dbReference type="PROSITE" id="PS51192">
    <property type="entry name" value="HELICASE_ATP_BIND_1"/>
    <property type="match status" value="1"/>
</dbReference>
<evidence type="ECO:0000256" key="2">
    <source>
        <dbReference type="ARBA" id="ARBA00022801"/>
    </source>
</evidence>
<feature type="compositionally biased region" description="Polar residues" evidence="11">
    <location>
        <begin position="75"/>
        <end position="87"/>
    </location>
</feature>
<dbReference type="EC" id="3.6.4.13" evidence="10"/>
<feature type="domain" description="Helicase ATP-binding" evidence="12">
    <location>
        <begin position="280"/>
        <end position="455"/>
    </location>
</feature>
<dbReference type="GO" id="GO:0003724">
    <property type="term" value="F:RNA helicase activity"/>
    <property type="evidence" value="ECO:0007669"/>
    <property type="project" value="UniProtKB-EC"/>
</dbReference>
<dbReference type="CDD" id="cd18787">
    <property type="entry name" value="SF2_C_DEAD"/>
    <property type="match status" value="1"/>
</dbReference>
<dbReference type="InterPro" id="IPR025313">
    <property type="entry name" value="SPB4-like_CTE"/>
</dbReference>
<dbReference type="PROSITE" id="PS00039">
    <property type="entry name" value="DEAD_ATP_HELICASE"/>
    <property type="match status" value="1"/>
</dbReference>
<evidence type="ECO:0000256" key="1">
    <source>
        <dbReference type="ARBA" id="ARBA00022741"/>
    </source>
</evidence>
<sequence length="707" mass="80007">MLSLDEIQQLVPQYVCFVIYFRHQQTQLNDEVSNTVSMSFCRERALKRKLKVLRHQHDEVDKSSMDSDKRKDAITTKNLPKKNSSILKTKVRHSEESDNSEIVESLHSKYKKTSNRKNSHGEQEAAKSTGEMTNENFEYEDTTTQNKTEKHLNVNDYDSAKGNYKGRIDKATSEIAANSCESTLKEDQSKKKHKKKKRKIEQEIGKEEELVDETNCSVVDDDIKEVKSSSDVDTNNEEKVLASSSTCMHNSLAGIVSEQTLKAIRDMGFETMTEIQAQTIPSLLEGRDVMGAAKTGSGKTLAFLVPAVELLYKLRFLPRNGTGCIVISPTRELSMQTYGVLIELLKYHSITHGLVIGGANRKIEAAKLSTGICILVATPGRLLDHLRNTTEFTYKNLQCLIIDEADRILEIGFELEMQQIIRLLPKQRQTMLFSATQTAKIEDLAKLALKKEPLFVGIASNVEQATVEGLRQGKQKQQKRTSTFFSFIKAQAGTLLCTDVAARGLDIPKVDWIVQYDPPDDPTDYIHRVGRTARGEGGQGNALLILQPNELKFLYYLKQAKIPVLEYECSWDKVANVQKQLEKLLKSNVYLFKSAIEAFKGYVRAYDSHQLKDIFNVATLDLQAVAKSFGFESAPFVDLGKFRNRIQKIRTQLYWWTESSFEEVSSSRYGSETSSLKNIIIWMIICRIGNPFVYLWPSSVNKLVVPS</sequence>
<dbReference type="GO" id="GO:0043186">
    <property type="term" value="C:P granule"/>
    <property type="evidence" value="ECO:0007669"/>
    <property type="project" value="UniProtKB-ARBA"/>
</dbReference>
<comment type="function">
    <text evidence="10">RNA helicase.</text>
</comment>
<dbReference type="GO" id="GO:0005524">
    <property type="term" value="F:ATP binding"/>
    <property type="evidence" value="ECO:0007669"/>
    <property type="project" value="UniProtKB-UniRule"/>
</dbReference>
<evidence type="ECO:0000259" key="13">
    <source>
        <dbReference type="PROSITE" id="PS51194"/>
    </source>
</evidence>
<evidence type="ECO:0000256" key="11">
    <source>
        <dbReference type="SAM" id="MobiDB-lite"/>
    </source>
</evidence>
<gene>
    <name evidence="15" type="ORF">D917_07038</name>
</gene>
<dbReference type="InterPro" id="IPR001650">
    <property type="entry name" value="Helicase_C-like"/>
</dbReference>
<organism evidence="15 16">
    <name type="scientific">Trichinella nativa</name>
    <dbReference type="NCBI Taxonomy" id="6335"/>
    <lineage>
        <taxon>Eukaryota</taxon>
        <taxon>Metazoa</taxon>
        <taxon>Ecdysozoa</taxon>
        <taxon>Nematoda</taxon>
        <taxon>Enoplea</taxon>
        <taxon>Dorylaimia</taxon>
        <taxon>Trichinellida</taxon>
        <taxon>Trichinellidae</taxon>
        <taxon>Trichinella</taxon>
    </lineage>
</organism>
<dbReference type="GO" id="GO:0003723">
    <property type="term" value="F:RNA binding"/>
    <property type="evidence" value="ECO:0007669"/>
    <property type="project" value="UniProtKB-UniRule"/>
</dbReference>
<dbReference type="Proteomes" id="UP000243006">
    <property type="component" value="Unassembled WGS sequence"/>
</dbReference>
<evidence type="ECO:0000259" key="12">
    <source>
        <dbReference type="PROSITE" id="PS51192"/>
    </source>
</evidence>